<gene>
    <name evidence="1" type="ORF">Dm11a5_1330</name>
</gene>
<dbReference type="OrthoDB" id="9882890at2"/>
<dbReference type="Proteomes" id="UP000076394">
    <property type="component" value="Chromosome"/>
</dbReference>
<evidence type="ECO:0000313" key="2">
    <source>
        <dbReference type="Proteomes" id="UP000076394"/>
    </source>
</evidence>
<dbReference type="PATRIC" id="fig|61435.8.peg.1324"/>
<accession>A0A142VBE2</accession>
<organism evidence="1 2">
    <name type="scientific">Dehalococcoides mccartyi</name>
    <dbReference type="NCBI Taxonomy" id="61435"/>
    <lineage>
        <taxon>Bacteria</taxon>
        <taxon>Bacillati</taxon>
        <taxon>Chloroflexota</taxon>
        <taxon>Dehalococcoidia</taxon>
        <taxon>Dehalococcoidales</taxon>
        <taxon>Dehalococcoidaceae</taxon>
        <taxon>Dehalococcoides</taxon>
    </lineage>
</organism>
<dbReference type="EMBL" id="CP011127">
    <property type="protein sequence ID" value="AMU87156.1"/>
    <property type="molecule type" value="Genomic_DNA"/>
</dbReference>
<evidence type="ECO:0000313" key="1">
    <source>
        <dbReference type="EMBL" id="AMU87156.1"/>
    </source>
</evidence>
<proteinExistence type="predicted"/>
<dbReference type="RefSeq" id="WP_012984503.1">
    <property type="nucleotide sequence ID" value="NZ_CP011127.1"/>
</dbReference>
<name>A0A142VBE2_9CHLR</name>
<dbReference type="AlphaFoldDB" id="A0A142VBE2"/>
<protein>
    <submittedName>
        <fullName evidence="1">Uncharacterized protein</fullName>
    </submittedName>
</protein>
<reference evidence="1 2" key="1">
    <citation type="submission" date="2015-03" db="EMBL/GenBank/DDBJ databases">
        <title>Genomic characterization of Dehalococcoides mccartyi strain 11a5, an unusal plasmid-containing chloroethene dechlorinator.</title>
        <authorList>
            <person name="Zhao S."/>
            <person name="Ding C."/>
            <person name="He J."/>
        </authorList>
    </citation>
    <scope>NUCLEOTIDE SEQUENCE [LARGE SCALE GENOMIC DNA]</scope>
    <source>
        <strain evidence="1 2">11a5</strain>
    </source>
</reference>
<sequence>MTSLKECFETGVALIGMKNCMTLFQTAYSMSLEGNRRATAGEIAARAASQFGLKISPSNVGQAFSAMSIATTISRGKAKYVLNPTELEPILRVGKEECTEISDKLEESLSEYQEIAGRVDGLINQLREALRLDGEERKLRAQIRQVRGE</sequence>